<proteinExistence type="inferred from homology"/>
<evidence type="ECO:0000256" key="2">
    <source>
        <dbReference type="ARBA" id="ARBA00007118"/>
    </source>
</evidence>
<dbReference type="RefSeq" id="WP_213946741.1">
    <property type="nucleotide sequence ID" value="NZ_JAHCMY010000022.1"/>
</dbReference>
<dbReference type="PANTHER" id="PTHR43673">
    <property type="entry name" value="NAD(P)H NITROREDUCTASE YDGI-RELATED"/>
    <property type="match status" value="1"/>
</dbReference>
<organism evidence="7 8">
    <name type="scientific">Litoribacter ruber</name>
    <dbReference type="NCBI Taxonomy" id="702568"/>
    <lineage>
        <taxon>Bacteria</taxon>
        <taxon>Pseudomonadati</taxon>
        <taxon>Bacteroidota</taxon>
        <taxon>Cytophagia</taxon>
        <taxon>Cytophagales</taxon>
        <taxon>Cyclobacteriaceae</taxon>
        <taxon>Litoribacter</taxon>
    </lineage>
</organism>
<evidence type="ECO:0000256" key="3">
    <source>
        <dbReference type="ARBA" id="ARBA00022630"/>
    </source>
</evidence>
<dbReference type="InterPro" id="IPR000415">
    <property type="entry name" value="Nitroreductase-like"/>
</dbReference>
<keyword evidence="4" id="KW-0288">FMN</keyword>
<keyword evidence="3" id="KW-0285">Flavoprotein</keyword>
<dbReference type="InterPro" id="IPR029479">
    <property type="entry name" value="Nitroreductase"/>
</dbReference>
<name>A0AAP2CQ54_9BACT</name>
<evidence type="ECO:0000256" key="4">
    <source>
        <dbReference type="ARBA" id="ARBA00022643"/>
    </source>
</evidence>
<evidence type="ECO:0000256" key="1">
    <source>
        <dbReference type="ARBA" id="ARBA00001917"/>
    </source>
</evidence>
<dbReference type="Pfam" id="PF00881">
    <property type="entry name" value="Nitroreductase"/>
    <property type="match status" value="1"/>
</dbReference>
<dbReference type="Proteomes" id="UP001319104">
    <property type="component" value="Unassembled WGS sequence"/>
</dbReference>
<dbReference type="SUPFAM" id="SSF55469">
    <property type="entry name" value="FMN-dependent nitroreductase-like"/>
    <property type="match status" value="1"/>
</dbReference>
<evidence type="ECO:0000256" key="5">
    <source>
        <dbReference type="ARBA" id="ARBA00023002"/>
    </source>
</evidence>
<accession>A0AAP2CQ54</accession>
<keyword evidence="5" id="KW-0560">Oxidoreductase</keyword>
<evidence type="ECO:0000313" key="7">
    <source>
        <dbReference type="EMBL" id="MBS9525882.1"/>
    </source>
</evidence>
<reference evidence="7 8" key="1">
    <citation type="submission" date="2021-05" db="EMBL/GenBank/DDBJ databases">
        <authorList>
            <person name="Zhang Z.D."/>
            <person name="Osman G."/>
        </authorList>
    </citation>
    <scope>NUCLEOTIDE SEQUENCE [LARGE SCALE GENOMIC DNA]</scope>
    <source>
        <strain evidence="7 8">KCTC 32217</strain>
    </source>
</reference>
<dbReference type="Gene3D" id="3.40.109.10">
    <property type="entry name" value="NADH Oxidase"/>
    <property type="match status" value="1"/>
</dbReference>
<evidence type="ECO:0000313" key="8">
    <source>
        <dbReference type="Proteomes" id="UP001319104"/>
    </source>
</evidence>
<gene>
    <name evidence="7" type="ORF">KI659_17815</name>
</gene>
<sequence length="324" mass="36932">MITKLFKDVIKKMAPKIPMFQDYIYDLNRYAKYSIININSLTDRQLKFRLLQRSHSFEKAFSLSDVRKGFGLEKMKELSFLIREYGKRSLPKDYPEYQMALAAVKSYLSHHQGNELEATFDFIKTLNLESFSGGSSTIEMTKESIIEKTQGSFSCLATHRYSTRQFSGEPVDKQKIVEAVKIAQKTPSVCNRQSGHAFLIDSKDLREKVIRLQAGSNGFGHEIDNLLIVTASLECFEKGKERNQAFVDGGLFAMSLIYSLTSIGIANCPLNWSASNKKDQMLRKLVDIPDEHVVIMFIAVGNYKSNVKVARSPRRDINHVYKIL</sequence>
<keyword evidence="8" id="KW-1185">Reference proteome</keyword>
<comment type="similarity">
    <text evidence="2">Belongs to the nitroreductase family.</text>
</comment>
<evidence type="ECO:0000259" key="6">
    <source>
        <dbReference type="Pfam" id="PF00881"/>
    </source>
</evidence>
<dbReference type="AlphaFoldDB" id="A0AAP2CQ54"/>
<protein>
    <submittedName>
        <fullName evidence="7">Nitroreductase family protein</fullName>
    </submittedName>
</protein>
<feature type="domain" description="Nitroreductase" evidence="6">
    <location>
        <begin position="158"/>
        <end position="212"/>
    </location>
</feature>
<dbReference type="CDD" id="cd02062">
    <property type="entry name" value="Nitro_FMN_reductase"/>
    <property type="match status" value="1"/>
</dbReference>
<comment type="caution">
    <text evidence="7">The sequence shown here is derived from an EMBL/GenBank/DDBJ whole genome shotgun (WGS) entry which is preliminary data.</text>
</comment>
<comment type="cofactor">
    <cofactor evidence="1">
        <name>FMN</name>
        <dbReference type="ChEBI" id="CHEBI:58210"/>
    </cofactor>
</comment>
<dbReference type="GO" id="GO:0016491">
    <property type="term" value="F:oxidoreductase activity"/>
    <property type="evidence" value="ECO:0007669"/>
    <property type="project" value="UniProtKB-KW"/>
</dbReference>
<dbReference type="PANTHER" id="PTHR43673:SF2">
    <property type="entry name" value="NITROREDUCTASE"/>
    <property type="match status" value="1"/>
</dbReference>
<dbReference type="EMBL" id="JAHCMY010000022">
    <property type="protein sequence ID" value="MBS9525882.1"/>
    <property type="molecule type" value="Genomic_DNA"/>
</dbReference>